<dbReference type="PANTHER" id="PTHR12977">
    <property type="entry name" value="SUPPRESSOR OF VARIEGATION 4-20-RELATED"/>
    <property type="match status" value="1"/>
</dbReference>
<dbReference type="InterPro" id="IPR025783">
    <property type="entry name" value="Set9_fungi"/>
</dbReference>
<feature type="compositionally biased region" description="Polar residues" evidence="14">
    <location>
        <begin position="301"/>
        <end position="325"/>
    </location>
</feature>
<evidence type="ECO:0000256" key="4">
    <source>
        <dbReference type="ARBA" id="ARBA00015413"/>
    </source>
</evidence>
<keyword evidence="17" id="KW-1185">Reference proteome</keyword>
<feature type="region of interest" description="Disordered" evidence="14">
    <location>
        <begin position="237"/>
        <end position="270"/>
    </location>
</feature>
<dbReference type="CDD" id="cd10524">
    <property type="entry name" value="SET_Suv4-20-like"/>
    <property type="match status" value="1"/>
</dbReference>
<feature type="region of interest" description="Disordered" evidence="14">
    <location>
        <begin position="584"/>
        <end position="634"/>
    </location>
</feature>
<dbReference type="GO" id="GO:0140943">
    <property type="term" value="F:histone H4K20 trimethyltransferase activity"/>
    <property type="evidence" value="ECO:0007669"/>
    <property type="project" value="UniProtKB-EC"/>
</dbReference>
<feature type="compositionally biased region" description="Polar residues" evidence="14">
    <location>
        <begin position="1429"/>
        <end position="1443"/>
    </location>
</feature>
<feature type="region of interest" description="Disordered" evidence="14">
    <location>
        <begin position="1557"/>
        <end position="1577"/>
    </location>
</feature>
<feature type="compositionally biased region" description="Basic residues" evidence="14">
    <location>
        <begin position="1414"/>
        <end position="1423"/>
    </location>
</feature>
<dbReference type="EMBL" id="JAABOA010002142">
    <property type="protein sequence ID" value="KAF9580314.1"/>
    <property type="molecule type" value="Genomic_DNA"/>
</dbReference>
<evidence type="ECO:0000259" key="15">
    <source>
        <dbReference type="PROSITE" id="PS50280"/>
    </source>
</evidence>
<feature type="compositionally biased region" description="Basic and acidic residues" evidence="14">
    <location>
        <begin position="584"/>
        <end position="620"/>
    </location>
</feature>
<comment type="catalytic activity">
    <reaction evidence="13">
        <text>L-lysyl(20)-[histone H4] + 3 S-adenosyl-L-methionine = N(6),N(6),N(6)-trimethyl-L-lysyl(20)-[histone H4] + 3 S-adenosyl-L-homocysteine + 3 H(+)</text>
        <dbReference type="Rhea" id="RHEA:64456"/>
        <dbReference type="Rhea" id="RHEA-COMP:15554"/>
        <dbReference type="Rhea" id="RHEA-COMP:15998"/>
        <dbReference type="ChEBI" id="CHEBI:15378"/>
        <dbReference type="ChEBI" id="CHEBI:29969"/>
        <dbReference type="ChEBI" id="CHEBI:57856"/>
        <dbReference type="ChEBI" id="CHEBI:59789"/>
        <dbReference type="ChEBI" id="CHEBI:61961"/>
        <dbReference type="EC" id="2.1.1.372"/>
    </reaction>
</comment>
<comment type="caution">
    <text evidence="16">The sequence shown here is derived from an EMBL/GenBank/DDBJ whole genome shotgun (WGS) entry which is preliminary data.</text>
</comment>
<evidence type="ECO:0000256" key="11">
    <source>
        <dbReference type="ARBA" id="ARBA00024057"/>
    </source>
</evidence>
<evidence type="ECO:0000256" key="8">
    <source>
        <dbReference type="ARBA" id="ARBA00022691"/>
    </source>
</evidence>
<evidence type="ECO:0000256" key="12">
    <source>
        <dbReference type="ARBA" id="ARBA00030653"/>
    </source>
</evidence>
<keyword evidence="6" id="KW-0489">Methyltransferase</keyword>
<feature type="region of interest" description="Disordered" evidence="14">
    <location>
        <begin position="963"/>
        <end position="1011"/>
    </location>
</feature>
<dbReference type="PANTHER" id="PTHR12977:SF4">
    <property type="entry name" value="HISTONE-LYSINE N-METHYLTRANSFERASE KMT5B"/>
    <property type="match status" value="1"/>
</dbReference>
<keyword evidence="10" id="KW-0539">Nucleus</keyword>
<evidence type="ECO:0000256" key="9">
    <source>
        <dbReference type="ARBA" id="ARBA00022853"/>
    </source>
</evidence>
<organism evidence="16 17">
    <name type="scientific">Lunasporangiospora selenospora</name>
    <dbReference type="NCBI Taxonomy" id="979761"/>
    <lineage>
        <taxon>Eukaryota</taxon>
        <taxon>Fungi</taxon>
        <taxon>Fungi incertae sedis</taxon>
        <taxon>Mucoromycota</taxon>
        <taxon>Mortierellomycotina</taxon>
        <taxon>Mortierellomycetes</taxon>
        <taxon>Mortierellales</taxon>
        <taxon>Mortierellaceae</taxon>
        <taxon>Lunasporangiospora</taxon>
    </lineage>
</organism>
<keyword evidence="8" id="KW-0949">S-adenosyl-L-methionine</keyword>
<feature type="region of interest" description="Disordered" evidence="14">
    <location>
        <begin position="1149"/>
        <end position="1191"/>
    </location>
</feature>
<feature type="compositionally biased region" description="Low complexity" evidence="14">
    <location>
        <begin position="973"/>
        <end position="991"/>
    </location>
</feature>
<feature type="non-terminal residue" evidence="16">
    <location>
        <position position="1"/>
    </location>
</feature>
<evidence type="ECO:0000256" key="10">
    <source>
        <dbReference type="ARBA" id="ARBA00023242"/>
    </source>
</evidence>
<keyword evidence="5" id="KW-0158">Chromosome</keyword>
<evidence type="ECO:0000256" key="7">
    <source>
        <dbReference type="ARBA" id="ARBA00022679"/>
    </source>
</evidence>
<dbReference type="InterPro" id="IPR046341">
    <property type="entry name" value="SET_dom_sf"/>
</dbReference>
<evidence type="ECO:0000256" key="2">
    <source>
        <dbReference type="ARBA" id="ARBA00004286"/>
    </source>
</evidence>
<proteinExistence type="predicted"/>
<dbReference type="InterPro" id="IPR039977">
    <property type="entry name" value="Suv4-20/Set9"/>
</dbReference>
<evidence type="ECO:0000256" key="13">
    <source>
        <dbReference type="ARBA" id="ARBA00048081"/>
    </source>
</evidence>
<evidence type="ECO:0000313" key="16">
    <source>
        <dbReference type="EMBL" id="KAF9580314.1"/>
    </source>
</evidence>
<feature type="compositionally biased region" description="Basic and acidic residues" evidence="14">
    <location>
        <begin position="1444"/>
        <end position="1460"/>
    </location>
</feature>
<feature type="region of interest" description="Disordered" evidence="14">
    <location>
        <begin position="1271"/>
        <end position="1293"/>
    </location>
</feature>
<feature type="region of interest" description="Disordered" evidence="14">
    <location>
        <begin position="1593"/>
        <end position="1623"/>
    </location>
</feature>
<feature type="compositionally biased region" description="Basic and acidic residues" evidence="14">
    <location>
        <begin position="1167"/>
        <end position="1178"/>
    </location>
</feature>
<evidence type="ECO:0000256" key="5">
    <source>
        <dbReference type="ARBA" id="ARBA00022454"/>
    </source>
</evidence>
<dbReference type="PROSITE" id="PS51567">
    <property type="entry name" value="SAM_MT43_SUVAR420_1"/>
    <property type="match status" value="1"/>
</dbReference>
<feature type="region of interest" description="Disordered" evidence="14">
    <location>
        <begin position="282"/>
        <end position="384"/>
    </location>
</feature>
<dbReference type="PROSITE" id="PS50280">
    <property type="entry name" value="SET"/>
    <property type="match status" value="1"/>
</dbReference>
<dbReference type="Proteomes" id="UP000780801">
    <property type="component" value="Unassembled WGS sequence"/>
</dbReference>
<dbReference type="InterPro" id="IPR001214">
    <property type="entry name" value="SET_dom"/>
</dbReference>
<dbReference type="GO" id="GO:0032259">
    <property type="term" value="P:methylation"/>
    <property type="evidence" value="ECO:0007669"/>
    <property type="project" value="UniProtKB-KW"/>
</dbReference>
<dbReference type="OrthoDB" id="6627536at2759"/>
<accession>A0A9P6KCG1</accession>
<feature type="compositionally biased region" description="Basic residues" evidence="14">
    <location>
        <begin position="1611"/>
        <end position="1623"/>
    </location>
</feature>
<dbReference type="SMART" id="SM00317">
    <property type="entry name" value="SET"/>
    <property type="match status" value="1"/>
</dbReference>
<feature type="region of interest" description="Disordered" evidence="14">
    <location>
        <begin position="1355"/>
        <end position="1460"/>
    </location>
</feature>
<name>A0A9P6KCG1_9FUNG</name>
<feature type="compositionally biased region" description="Basic and acidic residues" evidence="14">
    <location>
        <begin position="1401"/>
        <end position="1413"/>
    </location>
</feature>
<feature type="compositionally biased region" description="Polar residues" evidence="14">
    <location>
        <begin position="963"/>
        <end position="972"/>
    </location>
</feature>
<dbReference type="Pfam" id="PF00856">
    <property type="entry name" value="SET"/>
    <property type="match status" value="1"/>
</dbReference>
<evidence type="ECO:0000256" key="3">
    <source>
        <dbReference type="ARBA" id="ARBA00014232"/>
    </source>
</evidence>
<keyword evidence="9" id="KW-0156">Chromatin regulator</keyword>
<dbReference type="SUPFAM" id="SSF82199">
    <property type="entry name" value="SET domain"/>
    <property type="match status" value="1"/>
</dbReference>
<feature type="compositionally biased region" description="Polar residues" evidence="14">
    <location>
        <begin position="621"/>
        <end position="634"/>
    </location>
</feature>
<dbReference type="InterPro" id="IPR041938">
    <property type="entry name" value="Hist-Lys_N-MTase_N"/>
</dbReference>
<comment type="subcellular location">
    <subcellularLocation>
        <location evidence="2">Chromosome</location>
    </subcellularLocation>
    <subcellularLocation>
        <location evidence="1">Nucleus</location>
    </subcellularLocation>
</comment>
<evidence type="ECO:0000256" key="1">
    <source>
        <dbReference type="ARBA" id="ARBA00004123"/>
    </source>
</evidence>
<dbReference type="EC" id="2.1.1.372" evidence="11"/>
<dbReference type="GO" id="GO:0005694">
    <property type="term" value="C:chromosome"/>
    <property type="evidence" value="ECO:0007669"/>
    <property type="project" value="UniProtKB-SubCell"/>
</dbReference>
<evidence type="ECO:0000313" key="17">
    <source>
        <dbReference type="Proteomes" id="UP000780801"/>
    </source>
</evidence>
<feature type="domain" description="SET" evidence="15">
    <location>
        <begin position="99"/>
        <end position="213"/>
    </location>
</feature>
<feature type="compositionally biased region" description="Low complexity" evidence="14">
    <location>
        <begin position="1390"/>
        <end position="1400"/>
    </location>
</feature>
<dbReference type="Gene3D" id="1.10.10.1700">
    <property type="entry name" value="Histone-lysine N-methyltransferase"/>
    <property type="match status" value="1"/>
</dbReference>
<keyword evidence="7" id="KW-0808">Transferase</keyword>
<protein>
    <recommendedName>
        <fullName evidence="4">Histone-lysine N-methyltransferase SET9</fullName>
        <ecNumber evidence="11">2.1.1.372</ecNumber>
    </recommendedName>
    <alternativeName>
        <fullName evidence="3">Histone-lysine N-methyltransferase set9</fullName>
    </alternativeName>
    <alternativeName>
        <fullName evidence="12">SET domain protein 9</fullName>
    </alternativeName>
</protein>
<reference evidence="16" key="1">
    <citation type="journal article" date="2020" name="Fungal Divers.">
        <title>Resolving the Mortierellaceae phylogeny through synthesis of multi-gene phylogenetics and phylogenomics.</title>
        <authorList>
            <person name="Vandepol N."/>
            <person name="Liber J."/>
            <person name="Desiro A."/>
            <person name="Na H."/>
            <person name="Kennedy M."/>
            <person name="Barry K."/>
            <person name="Grigoriev I.V."/>
            <person name="Miller A.N."/>
            <person name="O'Donnell K."/>
            <person name="Stajich J.E."/>
            <person name="Bonito G."/>
        </authorList>
    </citation>
    <scope>NUCLEOTIDE SEQUENCE</scope>
    <source>
        <strain evidence="16">KOD1015</strain>
    </source>
</reference>
<dbReference type="Gene3D" id="2.170.270.10">
    <property type="entry name" value="SET domain"/>
    <property type="match status" value="1"/>
</dbReference>
<dbReference type="GO" id="GO:0005634">
    <property type="term" value="C:nucleus"/>
    <property type="evidence" value="ECO:0007669"/>
    <property type="project" value="UniProtKB-SubCell"/>
</dbReference>
<sequence length="1623" mass="179182">MDLQTLSTLDDLLSDVLLDGVHLWFQTHKMNKEYKPMQLGIESILGLIQQKVIIDKRAHEAVKDLLEIEEIRKQLKTEKEIQDFIIHARRYMCIYLPSAGFEIAQTDRYSAVTKKSEACVIANRPFSVGHELRHCAGTIATLNEQEERELENRTSDFSVIKTSRKGTCLFLGPARFVNHDCDPNCCFISSGSVIYFKVIKPINVNDEITTHYGENYFGVDNQECLCATCESREEGGYKSSSKAAQEAPVSPTLTTAPHGRRLRSRKNQPVSYFPTMVQKAPVKQAPVAADTVPRTVEPLTPLSQMDSEVSHGRSPTPTIASTDQGASPAAALSEKNDSTFRTAESVPKPNRMSPEIGGSPPGGHSRIPSDVDFSGSLTPVTDLDDRDASCVDSLASSLEDLRVVERGGSHVQTSVDQDSVKARDGGWFRDFVYKPSSFRMSIDFLCHRSVESEGISKDDLQGSETGSSTPLYQEEVTVDDTIHSTLSQQGEVTLEEERFTIKEPEEQTVQEKARCKTCKNILTQHDSDSFQDCVRCRRHFLIYKVSWPSRVDRVLLEKRRKAELEEIRKLKAAQLAEEARKQKLKKQAQDAARRVARARRDREKAAKKAEMMKSMQDKQTAKNQSLQKKPQEISNDPIPESLIMSLGCFQKRVLAISSTIFFPGTSLMFIYDQWVQLQRSPSPRMALPTSLPASAVVIRGDAIVGYLSPTFYRGNEMNDVRYTYQFIPTLTFALQQLQHPITIQGGLFLDNLHPFQTAPYIVFVDPQDNGQSLFWWLAITVPIHQMDYSMPDIRNTHDRGQESDMVVVRFLEDFTYAVCNVHELRLFCPDQEPYQSYVATCGRDFVKNKSVSRALGIVKNGEIPTQLRWRHMSWNDQLTLNEVEAAVQSYRIREGIKKTFAEQAMSWTQQSTHEGGMQHPAHLSQYAVMNGSTLLPQPQDSVEDYPLEMHCPSKGDAVIHQDQCSNDQQTTPKVSRGSSVKSSKQAKSTKSTQDEPRKKRGRGPGKKTIEMRRLAQLNVEKQEKAEGVVKEDGLPTPVELSAKDATKVAESTSAEDATKAAEIAPVVETREFMPALMMPDIVAAPIMPDIAVAPMMPGIAAALMMTDVAAAPVMTEIAPAPTITVISPTLAMSTVSPVTKVIEISPATKMLETSPGRTAAETSQGTKTREESQGSRTRENKKKRPEQFDSCQMVAPRIKSAAMVWSNYSIYSPSSKYMAIPRLFQTFDGKGPPVTDAAEYDYRHAYELILSMGSFRGGSLLDTCLLSVDPDATSRQSTPASTGSTIAPDADRSLRQGEKLGQEASSPNYDYICPISPQSVANEDGGTDQLVTGEGLVSAGAASIGNEELSSFKVKSVVRRSPKSKVPSVDSADKVTKKTSSSKSKKKKSSPVAPAALEKSSGSEKTTESEKPKPKARNRKSKKSVAQEIPSTDCSSEVTASNNKDPEPTVEAPKKPLSELERLKLWTIKNSLPDGGYRSTRFRSSTMKQAEAISLGEPSAKTVPESVTANVPATKDSFQDTTMDSVNAAKDSDKVTTEDTVVCSSMSGVKEMDKIAAEEKAKDNSKDITEDTAERAAEDVSKGFVKTAVKKSMMSTVEGPTKNTTETLTKKASKKSSKKKRPS</sequence>
<evidence type="ECO:0000256" key="6">
    <source>
        <dbReference type="ARBA" id="ARBA00022603"/>
    </source>
</evidence>
<gene>
    <name evidence="16" type="primary">SET9</name>
    <name evidence="16" type="ORF">BGW38_003090</name>
</gene>
<feature type="compositionally biased region" description="Polar residues" evidence="14">
    <location>
        <begin position="1273"/>
        <end position="1285"/>
    </location>
</feature>
<evidence type="ECO:0000256" key="14">
    <source>
        <dbReference type="SAM" id="MobiDB-lite"/>
    </source>
</evidence>